<keyword evidence="3 4" id="KW-0326">Glycosidase</keyword>
<dbReference type="InterPro" id="IPR017853">
    <property type="entry name" value="GH"/>
</dbReference>
<organism evidence="6 7">
    <name type="scientific">Synchytrium microbalum</name>
    <dbReference type="NCBI Taxonomy" id="1806994"/>
    <lineage>
        <taxon>Eukaryota</taxon>
        <taxon>Fungi</taxon>
        <taxon>Fungi incertae sedis</taxon>
        <taxon>Chytridiomycota</taxon>
        <taxon>Chytridiomycota incertae sedis</taxon>
        <taxon>Chytridiomycetes</taxon>
        <taxon>Synchytriales</taxon>
        <taxon>Synchytriaceae</taxon>
        <taxon>Synchytrium</taxon>
    </lineage>
</organism>
<dbReference type="InterPro" id="IPR022790">
    <property type="entry name" value="GH26_dom"/>
</dbReference>
<dbReference type="Proteomes" id="UP000319731">
    <property type="component" value="Unassembled WGS sequence"/>
</dbReference>
<evidence type="ECO:0000256" key="2">
    <source>
        <dbReference type="ARBA" id="ARBA00022801"/>
    </source>
</evidence>
<dbReference type="GO" id="GO:0006080">
    <property type="term" value="P:substituted mannan metabolic process"/>
    <property type="evidence" value="ECO:0007669"/>
    <property type="project" value="InterPro"/>
</dbReference>
<dbReference type="STRING" id="1806994.A0A507CAC0"/>
<evidence type="ECO:0000259" key="5">
    <source>
        <dbReference type="PROSITE" id="PS51764"/>
    </source>
</evidence>
<sequence length="432" mass="46926">MKLGWEPRTSTRLRPCMQELVVNGGMSSMPLMLHFVLNRTATSALSMSQNIPVLSDHTNDPGVNDTMDYSLIDELGNDALLLISVYPYTYPAGTSWTAIQDSDIQALVDQCALYNKKGRRVIIRFAPEMNGNWYPWALQPTAFVATFRKLALLIQAQAPLTAMMWSPQISGYGGYTPTSSTGPTSAADLAAMDTNKDGVLDGRDNPYTPFWPGSDVVDWVGSSMYDFGNYDSSKNAYVTNNLPSPSFFEDALTGGLVPFYNYVLSLGKPLAITEFGKPFYLEYYGSGYGGPGTPIPAGPGNLAMKQAFWSQAITNKAMLAKYPNVKFFGLFESEIQTLRDFQFLNDQTDGGSVMRAFLSDIDNSGVNVIWANSTNGTSSFGGQTTTTTAAATTTRGILTITQAPSSSFSVRQVNINAGLLISILIMMIPGSF</sequence>
<dbReference type="OrthoDB" id="428177at2759"/>
<evidence type="ECO:0000313" key="6">
    <source>
        <dbReference type="EMBL" id="TPX36288.1"/>
    </source>
</evidence>
<feature type="active site" description="Proton donor" evidence="4">
    <location>
        <position position="128"/>
    </location>
</feature>
<comment type="caution">
    <text evidence="6">The sequence shown here is derived from an EMBL/GenBank/DDBJ whole genome shotgun (WGS) entry which is preliminary data.</text>
</comment>
<dbReference type="GO" id="GO:0016985">
    <property type="term" value="F:mannan endo-1,4-beta-mannosidase activity"/>
    <property type="evidence" value="ECO:0007669"/>
    <property type="project" value="InterPro"/>
</dbReference>
<dbReference type="PANTHER" id="PTHR40079:SF4">
    <property type="entry name" value="GH26 DOMAIN-CONTAINING PROTEIN-RELATED"/>
    <property type="match status" value="1"/>
</dbReference>
<feature type="domain" description="GH26" evidence="5">
    <location>
        <begin position="1"/>
        <end position="357"/>
    </location>
</feature>
<dbReference type="GeneID" id="42002653"/>
<keyword evidence="2 4" id="KW-0378">Hydrolase</keyword>
<evidence type="ECO:0000313" key="7">
    <source>
        <dbReference type="Proteomes" id="UP000319731"/>
    </source>
</evidence>
<reference evidence="6 7" key="1">
    <citation type="journal article" date="2019" name="Sci. Rep.">
        <title>Comparative genomics of chytrid fungi reveal insights into the obligate biotrophic and pathogenic lifestyle of Synchytrium endobioticum.</title>
        <authorList>
            <person name="van de Vossenberg B.T.L.H."/>
            <person name="Warris S."/>
            <person name="Nguyen H.D.T."/>
            <person name="van Gent-Pelzer M.P.E."/>
            <person name="Joly D.L."/>
            <person name="van de Geest H.C."/>
            <person name="Bonants P.J.M."/>
            <person name="Smith D.S."/>
            <person name="Levesque C.A."/>
            <person name="van der Lee T.A.J."/>
        </authorList>
    </citation>
    <scope>NUCLEOTIDE SEQUENCE [LARGE SCALE GENOMIC DNA]</scope>
    <source>
        <strain evidence="6 7">JEL517</strain>
    </source>
</reference>
<evidence type="ECO:0000256" key="3">
    <source>
        <dbReference type="ARBA" id="ARBA00023295"/>
    </source>
</evidence>
<dbReference type="EMBL" id="QEAO01000005">
    <property type="protein sequence ID" value="TPX36288.1"/>
    <property type="molecule type" value="Genomic_DNA"/>
</dbReference>
<dbReference type="InterPro" id="IPR000805">
    <property type="entry name" value="Glyco_hydro_26"/>
</dbReference>
<dbReference type="RefSeq" id="XP_031026601.1">
    <property type="nucleotide sequence ID" value="XM_031167356.1"/>
</dbReference>
<dbReference type="Gene3D" id="3.20.20.80">
    <property type="entry name" value="Glycosidases"/>
    <property type="match status" value="1"/>
</dbReference>
<protein>
    <recommendedName>
        <fullName evidence="5">GH26 domain-containing protein</fullName>
    </recommendedName>
</protein>
<comment type="similarity">
    <text evidence="1 4">Belongs to the glycosyl hydrolase 26 family.</text>
</comment>
<feature type="active site" description="Nucleophile" evidence="4">
    <location>
        <position position="274"/>
    </location>
</feature>
<dbReference type="PROSITE" id="PS51764">
    <property type="entry name" value="GH26"/>
    <property type="match status" value="1"/>
</dbReference>
<name>A0A507CAC0_9FUNG</name>
<gene>
    <name evidence="6" type="ORF">SmJEL517_g01428</name>
</gene>
<dbReference type="PANTHER" id="PTHR40079">
    <property type="entry name" value="MANNAN ENDO-1,4-BETA-MANNOSIDASE E-RELATED"/>
    <property type="match status" value="1"/>
</dbReference>
<keyword evidence="7" id="KW-1185">Reference proteome</keyword>
<evidence type="ECO:0000256" key="1">
    <source>
        <dbReference type="ARBA" id="ARBA00007754"/>
    </source>
</evidence>
<evidence type="ECO:0000256" key="4">
    <source>
        <dbReference type="PROSITE-ProRule" id="PRU01100"/>
    </source>
</evidence>
<dbReference type="AlphaFoldDB" id="A0A507CAC0"/>
<accession>A0A507CAC0</accession>
<dbReference type="SUPFAM" id="SSF51445">
    <property type="entry name" value="(Trans)glycosidases"/>
    <property type="match status" value="1"/>
</dbReference>
<proteinExistence type="inferred from homology"/>